<proteinExistence type="predicted"/>
<evidence type="ECO:0000256" key="1">
    <source>
        <dbReference type="ARBA" id="ARBA00022553"/>
    </source>
</evidence>
<feature type="modified residue" description="4-aspartylphosphate" evidence="5">
    <location>
        <position position="53"/>
    </location>
</feature>
<evidence type="ECO:0000256" key="3">
    <source>
        <dbReference type="ARBA" id="ARBA00023125"/>
    </source>
</evidence>
<keyword evidence="9" id="KW-1185">Reference proteome</keyword>
<dbReference type="RefSeq" id="WP_182303362.1">
    <property type="nucleotide sequence ID" value="NZ_CP041969.1"/>
</dbReference>
<dbReference type="InterPro" id="IPR011006">
    <property type="entry name" value="CheY-like_superfamily"/>
</dbReference>
<dbReference type="GO" id="GO:0000160">
    <property type="term" value="P:phosphorelay signal transduction system"/>
    <property type="evidence" value="ECO:0007669"/>
    <property type="project" value="InterPro"/>
</dbReference>
<dbReference type="CDD" id="cd17535">
    <property type="entry name" value="REC_NarL-like"/>
    <property type="match status" value="1"/>
</dbReference>
<organism evidence="8 9">
    <name type="scientific">Cohnella cholangitidis</name>
    <dbReference type="NCBI Taxonomy" id="2598458"/>
    <lineage>
        <taxon>Bacteria</taxon>
        <taxon>Bacillati</taxon>
        <taxon>Bacillota</taxon>
        <taxon>Bacilli</taxon>
        <taxon>Bacillales</taxon>
        <taxon>Paenibacillaceae</taxon>
        <taxon>Cohnella</taxon>
    </lineage>
</organism>
<dbReference type="EMBL" id="CP041969">
    <property type="protein sequence ID" value="QMV41973.1"/>
    <property type="molecule type" value="Genomic_DNA"/>
</dbReference>
<dbReference type="KEGG" id="cchl:FPL14_12810"/>
<dbReference type="SMART" id="SM00448">
    <property type="entry name" value="REC"/>
    <property type="match status" value="1"/>
</dbReference>
<dbReference type="CDD" id="cd06170">
    <property type="entry name" value="LuxR_C_like"/>
    <property type="match status" value="1"/>
</dbReference>
<dbReference type="Gene3D" id="3.40.50.2300">
    <property type="match status" value="1"/>
</dbReference>
<name>A0A7G5BYD9_9BACL</name>
<evidence type="ECO:0000313" key="8">
    <source>
        <dbReference type="EMBL" id="QMV41973.1"/>
    </source>
</evidence>
<dbReference type="InterPro" id="IPR039420">
    <property type="entry name" value="WalR-like"/>
</dbReference>
<feature type="domain" description="HTH luxR-type" evidence="6">
    <location>
        <begin position="145"/>
        <end position="210"/>
    </location>
</feature>
<dbReference type="Proteomes" id="UP000515679">
    <property type="component" value="Chromosome"/>
</dbReference>
<dbReference type="AlphaFoldDB" id="A0A7G5BYD9"/>
<keyword evidence="2" id="KW-0805">Transcription regulation</keyword>
<dbReference type="PROSITE" id="PS50043">
    <property type="entry name" value="HTH_LUXR_2"/>
    <property type="match status" value="1"/>
</dbReference>
<evidence type="ECO:0000256" key="2">
    <source>
        <dbReference type="ARBA" id="ARBA00023015"/>
    </source>
</evidence>
<evidence type="ECO:0000256" key="4">
    <source>
        <dbReference type="ARBA" id="ARBA00023163"/>
    </source>
</evidence>
<evidence type="ECO:0000256" key="5">
    <source>
        <dbReference type="PROSITE-ProRule" id="PRU00169"/>
    </source>
</evidence>
<dbReference type="Pfam" id="PF00072">
    <property type="entry name" value="Response_reg"/>
    <property type="match status" value="1"/>
</dbReference>
<protein>
    <submittedName>
        <fullName evidence="8">Response regulator transcription factor</fullName>
    </submittedName>
</protein>
<keyword evidence="4" id="KW-0804">Transcription</keyword>
<dbReference type="InterPro" id="IPR058245">
    <property type="entry name" value="NreC/VraR/RcsB-like_REC"/>
</dbReference>
<dbReference type="PROSITE" id="PS00622">
    <property type="entry name" value="HTH_LUXR_1"/>
    <property type="match status" value="1"/>
</dbReference>
<dbReference type="PROSITE" id="PS50110">
    <property type="entry name" value="RESPONSE_REGULATORY"/>
    <property type="match status" value="1"/>
</dbReference>
<gene>
    <name evidence="8" type="ORF">FPL14_12810</name>
</gene>
<dbReference type="InterPro" id="IPR000792">
    <property type="entry name" value="Tscrpt_reg_LuxR_C"/>
</dbReference>
<dbReference type="PANTHER" id="PTHR43214">
    <property type="entry name" value="TWO-COMPONENT RESPONSE REGULATOR"/>
    <property type="match status" value="1"/>
</dbReference>
<dbReference type="SUPFAM" id="SSF52172">
    <property type="entry name" value="CheY-like"/>
    <property type="match status" value="1"/>
</dbReference>
<evidence type="ECO:0000259" key="7">
    <source>
        <dbReference type="PROSITE" id="PS50110"/>
    </source>
</evidence>
<dbReference type="InterPro" id="IPR001789">
    <property type="entry name" value="Sig_transdc_resp-reg_receiver"/>
</dbReference>
<dbReference type="GO" id="GO:0003677">
    <property type="term" value="F:DNA binding"/>
    <property type="evidence" value="ECO:0007669"/>
    <property type="project" value="UniProtKB-KW"/>
</dbReference>
<dbReference type="Pfam" id="PF00196">
    <property type="entry name" value="GerE"/>
    <property type="match status" value="1"/>
</dbReference>
<accession>A0A7G5BYD9</accession>
<dbReference type="PRINTS" id="PR00038">
    <property type="entry name" value="HTHLUXR"/>
</dbReference>
<evidence type="ECO:0000259" key="6">
    <source>
        <dbReference type="PROSITE" id="PS50043"/>
    </source>
</evidence>
<dbReference type="SMART" id="SM00421">
    <property type="entry name" value="HTH_LUXR"/>
    <property type="match status" value="1"/>
</dbReference>
<keyword evidence="3" id="KW-0238">DNA-binding</keyword>
<dbReference type="SUPFAM" id="SSF46894">
    <property type="entry name" value="C-terminal effector domain of the bipartite response regulators"/>
    <property type="match status" value="1"/>
</dbReference>
<sequence length="219" mass="24664">MIHILLVDDHPSVMEGTRMILEQEGDMKVAIANSANAALEQVNARHYDIMLFDLHIAEINGIDLAKQVLTMKPDAIILIYTGFEFNNHFNLMIEAGISGFILKTSNREQLVTAVRCALRGEAVLPISLVRQLRRTTLQALETKDWKQSALAISNKEYEILKEIAKGRSNKDISEIVLMSQRSLEYCLTNLFSKLNVKSRVEAAIKAKQMGFLTDADFIQ</sequence>
<dbReference type="GO" id="GO:0006355">
    <property type="term" value="P:regulation of DNA-templated transcription"/>
    <property type="evidence" value="ECO:0007669"/>
    <property type="project" value="InterPro"/>
</dbReference>
<evidence type="ECO:0000313" key="9">
    <source>
        <dbReference type="Proteomes" id="UP000515679"/>
    </source>
</evidence>
<dbReference type="PANTHER" id="PTHR43214:SF1">
    <property type="entry name" value="TRANSCRIPTIONAL REGULATORY PROTEIN COMA"/>
    <property type="match status" value="1"/>
</dbReference>
<keyword evidence="1 5" id="KW-0597">Phosphoprotein</keyword>
<reference evidence="8 9" key="1">
    <citation type="submission" date="2019-07" db="EMBL/GenBank/DDBJ databases">
        <authorList>
            <person name="Kim J.K."/>
            <person name="Cheong H.-M."/>
            <person name="Choi Y."/>
            <person name="Hwang K.J."/>
            <person name="Lee S."/>
            <person name="Choi C."/>
        </authorList>
    </citation>
    <scope>NUCLEOTIDE SEQUENCE [LARGE SCALE GENOMIC DNA]</scope>
    <source>
        <strain evidence="8 9">KS 22</strain>
    </source>
</reference>
<dbReference type="InterPro" id="IPR016032">
    <property type="entry name" value="Sig_transdc_resp-reg_C-effctor"/>
</dbReference>
<feature type="domain" description="Response regulatory" evidence="7">
    <location>
        <begin position="3"/>
        <end position="118"/>
    </location>
</feature>